<keyword evidence="11" id="KW-0206">Cytoskeleton</keyword>
<evidence type="ECO:0000256" key="5">
    <source>
        <dbReference type="ARBA" id="ARBA00022306"/>
    </source>
</evidence>
<feature type="compositionally biased region" description="Polar residues" evidence="14">
    <location>
        <begin position="114"/>
        <end position="130"/>
    </location>
</feature>
<protein>
    <recommendedName>
        <fullName evidence="5">Coiled-coil domain-containing protein 181</fullName>
    </recommendedName>
</protein>
<comment type="function">
    <text evidence="1">Microtubule-binding protein that localizes to the microtubular manchette of elongating spermatids.</text>
</comment>
<evidence type="ECO:0000313" key="15">
    <source>
        <dbReference type="EMBL" id="CAH3017606.1"/>
    </source>
</evidence>
<evidence type="ECO:0000256" key="14">
    <source>
        <dbReference type="SAM" id="MobiDB-lite"/>
    </source>
</evidence>
<feature type="compositionally biased region" description="Gly residues" evidence="14">
    <location>
        <begin position="73"/>
        <end position="82"/>
    </location>
</feature>
<evidence type="ECO:0000256" key="6">
    <source>
        <dbReference type="ARBA" id="ARBA00022490"/>
    </source>
</evidence>
<feature type="compositionally biased region" description="Basic residues" evidence="14">
    <location>
        <begin position="231"/>
        <end position="241"/>
    </location>
</feature>
<feature type="compositionally biased region" description="Basic and acidic residues" evidence="14">
    <location>
        <begin position="208"/>
        <end position="218"/>
    </location>
</feature>
<keyword evidence="6" id="KW-0963">Cytoplasm</keyword>
<organism evidence="15 16">
    <name type="scientific">Porites evermanni</name>
    <dbReference type="NCBI Taxonomy" id="104178"/>
    <lineage>
        <taxon>Eukaryota</taxon>
        <taxon>Metazoa</taxon>
        <taxon>Cnidaria</taxon>
        <taxon>Anthozoa</taxon>
        <taxon>Hexacorallia</taxon>
        <taxon>Scleractinia</taxon>
        <taxon>Fungiina</taxon>
        <taxon>Poritidae</taxon>
        <taxon>Porites</taxon>
    </lineage>
</organism>
<gene>
    <name evidence="15" type="ORF">PEVE_00038614</name>
</gene>
<evidence type="ECO:0000256" key="12">
    <source>
        <dbReference type="ARBA" id="ARBA00023273"/>
    </source>
</evidence>
<evidence type="ECO:0000313" key="16">
    <source>
        <dbReference type="Proteomes" id="UP001159427"/>
    </source>
</evidence>
<dbReference type="EMBL" id="CALNXI010000066">
    <property type="protein sequence ID" value="CAH3017606.1"/>
    <property type="molecule type" value="Genomic_DNA"/>
</dbReference>
<evidence type="ECO:0000256" key="2">
    <source>
        <dbReference type="ARBA" id="ARBA00004230"/>
    </source>
</evidence>
<evidence type="ECO:0000256" key="9">
    <source>
        <dbReference type="ARBA" id="ARBA00023054"/>
    </source>
</evidence>
<keyword evidence="12" id="KW-0966">Cell projection</keyword>
<comment type="subunit">
    <text evidence="13">Homodimer. Interacts with HOOK1. Interacts with HOOK2. Interacts with HOOK3.</text>
</comment>
<keyword evidence="8" id="KW-0282">Flagellum</keyword>
<comment type="subcellular location">
    <subcellularLocation>
        <location evidence="2">Cell projection</location>
        <location evidence="2">Cilium</location>
        <location evidence="2">Flagellum</location>
    </subcellularLocation>
    <subcellularLocation>
        <location evidence="3">Cytoplasm</location>
        <location evidence="3">Cytoskeleton</location>
    </subcellularLocation>
</comment>
<comment type="caution">
    <text evidence="15">The sequence shown here is derived from an EMBL/GenBank/DDBJ whole genome shotgun (WGS) entry which is preliminary data.</text>
</comment>
<evidence type="ECO:0000256" key="4">
    <source>
        <dbReference type="ARBA" id="ARBA00005737"/>
    </source>
</evidence>
<evidence type="ECO:0000256" key="10">
    <source>
        <dbReference type="ARBA" id="ARBA00023069"/>
    </source>
</evidence>
<feature type="compositionally biased region" description="Polar residues" evidence="14">
    <location>
        <begin position="198"/>
        <end position="207"/>
    </location>
</feature>
<evidence type="ECO:0000256" key="1">
    <source>
        <dbReference type="ARBA" id="ARBA00002213"/>
    </source>
</evidence>
<evidence type="ECO:0000256" key="7">
    <source>
        <dbReference type="ARBA" id="ARBA00022701"/>
    </source>
</evidence>
<dbReference type="InterPro" id="IPR026687">
    <property type="entry name" value="CCDC181"/>
</dbReference>
<comment type="similarity">
    <text evidence="4">Belongs to the CCDC181 family.</text>
</comment>
<proteinExistence type="inferred from homology"/>
<feature type="compositionally biased region" description="Basic residues" evidence="14">
    <location>
        <begin position="408"/>
        <end position="420"/>
    </location>
</feature>
<keyword evidence="10" id="KW-0969">Cilium</keyword>
<feature type="region of interest" description="Disordered" evidence="14">
    <location>
        <begin position="1"/>
        <end position="154"/>
    </location>
</feature>
<dbReference type="PANTHER" id="PTHR14320:SF2">
    <property type="entry name" value="COILED-COIL DOMAIN-CONTAINING PROTEIN 181"/>
    <property type="match status" value="1"/>
</dbReference>
<feature type="compositionally biased region" description="Basic and acidic residues" evidence="14">
    <location>
        <begin position="188"/>
        <end position="197"/>
    </location>
</feature>
<feature type="region of interest" description="Disordered" evidence="14">
    <location>
        <begin position="184"/>
        <end position="308"/>
    </location>
</feature>
<keyword evidence="9" id="KW-0175">Coiled coil</keyword>
<sequence length="445" mass="51672">MENDVDEVDANPRNPSNVRISITRASFSEEEDEPNDTDFTRTRSDSDSSIDEKEMEKMMQEDDNNENEQLQNGVGGSDGQYGGSSDVKNSRTSEEDEVRKAFENGVTLSEDGESSSASQRRATQGESSESPESRNMEDSQESPAKSPAMEMIGDRVLIERDGKFELVDVSEIKAEYYDMLGISTDTANSKEAEKTESEGTASDASENISKDMVEEKPVPRARPKTTSVHELHRRNEKKRTTRSSERTRSQSAKAVRQKNDEYSHIKSPYAMTEQQLEIRRKCMEAKRRREKEEEEREREEQQRRREDADRAFQAWLYAKVEAAHQARLNQPDPNIEKQKKVERLKEANTAYTEWLETKRKQDKALREVEGRRRADEAAQYAIRDRQLCDEAFRRWLRKKKQEEAAKNAAKKKKKQPKLKRKEPLPLNSHKNRYYEYYGYRNTVVL</sequence>
<accession>A0ABN8LKE3</accession>
<feature type="compositionally biased region" description="Basic and acidic residues" evidence="14">
    <location>
        <begin position="298"/>
        <end position="308"/>
    </location>
</feature>
<feature type="region of interest" description="Disordered" evidence="14">
    <location>
        <begin position="401"/>
        <end position="425"/>
    </location>
</feature>
<evidence type="ECO:0000256" key="8">
    <source>
        <dbReference type="ARBA" id="ARBA00022846"/>
    </source>
</evidence>
<dbReference type="Proteomes" id="UP001159427">
    <property type="component" value="Unassembled WGS sequence"/>
</dbReference>
<reference evidence="15 16" key="1">
    <citation type="submission" date="2022-05" db="EMBL/GenBank/DDBJ databases">
        <authorList>
            <consortium name="Genoscope - CEA"/>
            <person name="William W."/>
        </authorList>
    </citation>
    <scope>NUCLEOTIDE SEQUENCE [LARGE SCALE GENOMIC DNA]</scope>
</reference>
<feature type="compositionally biased region" description="Basic and acidic residues" evidence="14">
    <location>
        <begin position="276"/>
        <end position="291"/>
    </location>
</feature>
<evidence type="ECO:0000256" key="11">
    <source>
        <dbReference type="ARBA" id="ARBA00023212"/>
    </source>
</evidence>
<feature type="compositionally biased region" description="Basic and acidic residues" evidence="14">
    <location>
        <begin position="88"/>
        <end position="102"/>
    </location>
</feature>
<feature type="compositionally biased region" description="Polar residues" evidence="14">
    <location>
        <begin position="13"/>
        <end position="26"/>
    </location>
</feature>
<feature type="compositionally biased region" description="Basic and acidic residues" evidence="14">
    <location>
        <begin position="38"/>
        <end position="60"/>
    </location>
</feature>
<name>A0ABN8LKE3_9CNID</name>
<keyword evidence="16" id="KW-1185">Reference proteome</keyword>
<dbReference type="PANTHER" id="PTHR14320">
    <property type="entry name" value="COILED-COIL DOMAIN-CONTAINING PROTEIN 181"/>
    <property type="match status" value="1"/>
</dbReference>
<evidence type="ECO:0000256" key="3">
    <source>
        <dbReference type="ARBA" id="ARBA00004245"/>
    </source>
</evidence>
<keyword evidence="7" id="KW-0493">Microtubule</keyword>
<evidence type="ECO:0000256" key="13">
    <source>
        <dbReference type="ARBA" id="ARBA00047162"/>
    </source>
</evidence>